<dbReference type="PANTHER" id="PTHR43179">
    <property type="entry name" value="RHAMNOSYLTRANSFERASE WBBL"/>
    <property type="match status" value="1"/>
</dbReference>
<sequence>MFPQFAVIIPHYNDLDRLMRCLAALVPQMAGQNGELVVVDNNSTIDLAPLYAAYPDLRLIVEEKPGAAEARNRGVAETTAPLLFFLDCDCVPQPDWLQQALAASASGDVVGGRITVFDETPAPRSGAESFEAVFAFDNRAYVTRKGFSVTANLLTRRDVFTATGPLVAGLSEDLDWCHRATAAGYSLVYAEGLHVAHPTRSDWAALAKKWRRLTDEGFGVNGNTPGARLKWGLRALLMGPSALVHSLRVLRAPQLTPQERGRALWILWRLRLMRMIWMVKQTLSVAPKTEPNAGFSAPSAKGRG</sequence>
<dbReference type="SUPFAM" id="SSF53448">
    <property type="entry name" value="Nucleotide-diphospho-sugar transferases"/>
    <property type="match status" value="1"/>
</dbReference>
<dbReference type="EMBL" id="WIBF01000009">
    <property type="protein sequence ID" value="MQQ09579.1"/>
    <property type="molecule type" value="Genomic_DNA"/>
</dbReference>
<comment type="caution">
    <text evidence="5">The sequence shown here is derived from an EMBL/GenBank/DDBJ whole genome shotgun (WGS) entry which is preliminary data.</text>
</comment>
<dbReference type="GO" id="GO:0016757">
    <property type="term" value="F:glycosyltransferase activity"/>
    <property type="evidence" value="ECO:0007669"/>
    <property type="project" value="UniProtKB-KW"/>
</dbReference>
<evidence type="ECO:0000259" key="4">
    <source>
        <dbReference type="Pfam" id="PF00535"/>
    </source>
</evidence>
<comment type="similarity">
    <text evidence="1">Belongs to the glycosyltransferase 2 family.</text>
</comment>
<dbReference type="Proteomes" id="UP000444174">
    <property type="component" value="Unassembled WGS sequence"/>
</dbReference>
<keyword evidence="3 5" id="KW-0808">Transferase</keyword>
<evidence type="ECO:0000256" key="2">
    <source>
        <dbReference type="ARBA" id="ARBA00022676"/>
    </source>
</evidence>
<evidence type="ECO:0000313" key="6">
    <source>
        <dbReference type="Proteomes" id="UP000444174"/>
    </source>
</evidence>
<accession>A0A843YK83</accession>
<evidence type="ECO:0000256" key="3">
    <source>
        <dbReference type="ARBA" id="ARBA00022679"/>
    </source>
</evidence>
<dbReference type="AlphaFoldDB" id="A0A843YK83"/>
<name>A0A843YK83_9RHOB</name>
<dbReference type="PANTHER" id="PTHR43179:SF12">
    <property type="entry name" value="GALACTOFURANOSYLTRANSFERASE GLFT2"/>
    <property type="match status" value="1"/>
</dbReference>
<feature type="domain" description="Glycosyltransferase 2-like" evidence="4">
    <location>
        <begin position="7"/>
        <end position="157"/>
    </location>
</feature>
<gene>
    <name evidence="5" type="ORF">GFB49_14010</name>
</gene>
<keyword evidence="6" id="KW-1185">Reference proteome</keyword>
<reference evidence="5 6" key="1">
    <citation type="submission" date="2019-10" db="EMBL/GenBank/DDBJ databases">
        <title>Epibacterium sp. nov., isolated from seawater.</title>
        <authorList>
            <person name="Zhang X."/>
            <person name="Li N."/>
        </authorList>
    </citation>
    <scope>NUCLEOTIDE SEQUENCE [LARGE SCALE GENOMIC DNA]</scope>
    <source>
        <strain evidence="5 6">SM1979</strain>
    </source>
</reference>
<evidence type="ECO:0000313" key="5">
    <source>
        <dbReference type="EMBL" id="MQQ09579.1"/>
    </source>
</evidence>
<proteinExistence type="inferred from homology"/>
<dbReference type="RefSeq" id="WP_153216557.1">
    <property type="nucleotide sequence ID" value="NZ_WIBF01000009.1"/>
</dbReference>
<dbReference type="InterPro" id="IPR029044">
    <property type="entry name" value="Nucleotide-diphossugar_trans"/>
</dbReference>
<dbReference type="Pfam" id="PF00535">
    <property type="entry name" value="Glycos_transf_2"/>
    <property type="match status" value="1"/>
</dbReference>
<dbReference type="Gene3D" id="3.90.550.10">
    <property type="entry name" value="Spore Coat Polysaccharide Biosynthesis Protein SpsA, Chain A"/>
    <property type="match status" value="1"/>
</dbReference>
<evidence type="ECO:0000256" key="1">
    <source>
        <dbReference type="ARBA" id="ARBA00006739"/>
    </source>
</evidence>
<organism evidence="5 6">
    <name type="scientific">Tritonibacter litoralis</name>
    <dbReference type="NCBI Taxonomy" id="2662264"/>
    <lineage>
        <taxon>Bacteria</taxon>
        <taxon>Pseudomonadati</taxon>
        <taxon>Pseudomonadota</taxon>
        <taxon>Alphaproteobacteria</taxon>
        <taxon>Rhodobacterales</taxon>
        <taxon>Paracoccaceae</taxon>
        <taxon>Tritonibacter</taxon>
    </lineage>
</organism>
<keyword evidence="2" id="KW-0328">Glycosyltransferase</keyword>
<protein>
    <submittedName>
        <fullName evidence="5">Glycosyltransferase</fullName>
    </submittedName>
</protein>
<dbReference type="InterPro" id="IPR001173">
    <property type="entry name" value="Glyco_trans_2-like"/>
</dbReference>